<dbReference type="Pfam" id="PF13911">
    <property type="entry name" value="AhpC-TSA_2"/>
    <property type="match status" value="1"/>
</dbReference>
<dbReference type="RefSeq" id="WP_197455965.1">
    <property type="nucleotide sequence ID" value="NZ_CP037423.1"/>
</dbReference>
<name>A0A518HP52_9BACT</name>
<keyword evidence="1" id="KW-0812">Transmembrane</keyword>
<feature type="transmembrane region" description="Helical" evidence="1">
    <location>
        <begin position="15"/>
        <end position="34"/>
    </location>
</feature>
<sequence length="334" mass="37601">MKRTNSTIATEHPSWMTYVLLAAGIYNLAWGGWVVLRPMDLFDLTGIDRPLYPGIWQCVGMIVGVYGIGYAIAATDPYRHWPIVLVGFLGKSFGPIGMAYQFLVLAPGTTGRLPLQWGWVNVTNDLIWWLPFAVILYQTFKFWNAPARASEPESPSRLNELFRSQHGTTIAELSRQHPLLVVFLRHSGCTFCREALQDLREQRSRIEAEGTRIVLVHMGDDESSRSFFEAYDLGDVDRISDPECRLYRAYELGRGRIGQLFGLSVFWRGFMCAILNRHGVGKLDGDGFQMPGAFLVRDNEIVNAFRHRTAASRPDYCSVADPTVRSAPVESSSS</sequence>
<evidence type="ECO:0000256" key="1">
    <source>
        <dbReference type="SAM" id="Phobius"/>
    </source>
</evidence>
<accession>A0A518HP52</accession>
<dbReference type="Proteomes" id="UP000319004">
    <property type="component" value="Chromosome"/>
</dbReference>
<dbReference type="EMBL" id="CP037423">
    <property type="protein sequence ID" value="QDV42615.1"/>
    <property type="molecule type" value="Genomic_DNA"/>
</dbReference>
<evidence type="ECO:0000313" key="3">
    <source>
        <dbReference type="Proteomes" id="UP000319004"/>
    </source>
</evidence>
<evidence type="ECO:0000313" key="2">
    <source>
        <dbReference type="EMBL" id="QDV42615.1"/>
    </source>
</evidence>
<keyword evidence="1" id="KW-0472">Membrane</keyword>
<dbReference type="NCBIfam" id="NF040769">
    <property type="entry name" value="SelL_rel_redox"/>
    <property type="match status" value="1"/>
</dbReference>
<dbReference type="InterPro" id="IPR036249">
    <property type="entry name" value="Thioredoxin-like_sf"/>
</dbReference>
<protein>
    <submittedName>
        <fullName evidence="2">AhpC/TSA family protein</fullName>
    </submittedName>
</protein>
<feature type="transmembrane region" description="Helical" evidence="1">
    <location>
        <begin position="85"/>
        <end position="106"/>
    </location>
</feature>
<dbReference type="AlphaFoldDB" id="A0A518HP52"/>
<feature type="transmembrane region" description="Helical" evidence="1">
    <location>
        <begin position="54"/>
        <end position="73"/>
    </location>
</feature>
<dbReference type="SUPFAM" id="SSF52833">
    <property type="entry name" value="Thioredoxin-like"/>
    <property type="match status" value="1"/>
</dbReference>
<gene>
    <name evidence="2" type="ORF">Enr13x_24640</name>
</gene>
<dbReference type="KEGG" id="snep:Enr13x_24640"/>
<dbReference type="Gene3D" id="3.40.30.10">
    <property type="entry name" value="Glutaredoxin"/>
    <property type="match status" value="1"/>
</dbReference>
<dbReference type="InterPro" id="IPR032801">
    <property type="entry name" value="PXL2A/B/C"/>
</dbReference>
<keyword evidence="3" id="KW-1185">Reference proteome</keyword>
<proteinExistence type="predicted"/>
<feature type="transmembrane region" description="Helical" evidence="1">
    <location>
        <begin position="126"/>
        <end position="143"/>
    </location>
</feature>
<keyword evidence="1" id="KW-1133">Transmembrane helix</keyword>
<reference evidence="2 3" key="1">
    <citation type="submission" date="2019-03" db="EMBL/GenBank/DDBJ databases">
        <title>Deep-cultivation of Planctomycetes and their phenomic and genomic characterization uncovers novel biology.</title>
        <authorList>
            <person name="Wiegand S."/>
            <person name="Jogler M."/>
            <person name="Boedeker C."/>
            <person name="Pinto D."/>
            <person name="Vollmers J."/>
            <person name="Rivas-Marin E."/>
            <person name="Kohn T."/>
            <person name="Peeters S.H."/>
            <person name="Heuer A."/>
            <person name="Rast P."/>
            <person name="Oberbeckmann S."/>
            <person name="Bunk B."/>
            <person name="Jeske O."/>
            <person name="Meyerdierks A."/>
            <person name="Storesund J.E."/>
            <person name="Kallscheuer N."/>
            <person name="Luecker S."/>
            <person name="Lage O.M."/>
            <person name="Pohl T."/>
            <person name="Merkel B.J."/>
            <person name="Hornburger P."/>
            <person name="Mueller R.-W."/>
            <person name="Bruemmer F."/>
            <person name="Labrenz M."/>
            <person name="Spormann A.M."/>
            <person name="Op den Camp H."/>
            <person name="Overmann J."/>
            <person name="Amann R."/>
            <person name="Jetten M.S.M."/>
            <person name="Mascher T."/>
            <person name="Medema M.H."/>
            <person name="Devos D.P."/>
            <person name="Kaster A.-K."/>
            <person name="Ovreas L."/>
            <person name="Rohde M."/>
            <person name="Galperin M.Y."/>
            <person name="Jogler C."/>
        </authorList>
    </citation>
    <scope>NUCLEOTIDE SEQUENCE [LARGE SCALE GENOMIC DNA]</scope>
    <source>
        <strain evidence="2 3">Enr13</strain>
    </source>
</reference>
<organism evidence="2 3">
    <name type="scientific">Stieleria neptunia</name>
    <dbReference type="NCBI Taxonomy" id="2527979"/>
    <lineage>
        <taxon>Bacteria</taxon>
        <taxon>Pseudomonadati</taxon>
        <taxon>Planctomycetota</taxon>
        <taxon>Planctomycetia</taxon>
        <taxon>Pirellulales</taxon>
        <taxon>Pirellulaceae</taxon>
        <taxon>Stieleria</taxon>
    </lineage>
</organism>